<dbReference type="GO" id="GO:0004595">
    <property type="term" value="F:pantetheine-phosphate adenylyltransferase activity"/>
    <property type="evidence" value="ECO:0007669"/>
    <property type="project" value="UniProtKB-UniRule"/>
</dbReference>
<evidence type="ECO:0000256" key="5">
    <source>
        <dbReference type="ARBA" id="ARBA00022840"/>
    </source>
</evidence>
<dbReference type="Proteomes" id="UP000005444">
    <property type="component" value="Chromosome"/>
</dbReference>
<evidence type="ECO:0000313" key="12">
    <source>
        <dbReference type="Proteomes" id="UP000005444"/>
    </source>
</evidence>
<comment type="cofactor">
    <cofactor evidence="9">
        <name>Mg(2+)</name>
        <dbReference type="ChEBI" id="CHEBI:18420"/>
    </cofactor>
</comment>
<dbReference type="eggNOG" id="COG0669">
    <property type="taxonomic scope" value="Bacteria"/>
</dbReference>
<feature type="site" description="Transition state stabilizer" evidence="9">
    <location>
        <position position="17"/>
    </location>
</feature>
<name>G8PCX9_PEDCP</name>
<evidence type="ECO:0000256" key="8">
    <source>
        <dbReference type="ARBA" id="ARBA00029346"/>
    </source>
</evidence>
<comment type="similarity">
    <text evidence="9">Belongs to the bacterial CoaD family.</text>
</comment>
<dbReference type="InterPro" id="IPR014729">
    <property type="entry name" value="Rossmann-like_a/b/a_fold"/>
</dbReference>
<dbReference type="GO" id="GO:0005737">
    <property type="term" value="C:cytoplasm"/>
    <property type="evidence" value="ECO:0007669"/>
    <property type="project" value="UniProtKB-SubCell"/>
</dbReference>
<dbReference type="Pfam" id="PF01467">
    <property type="entry name" value="CTP_transf_like"/>
    <property type="match status" value="1"/>
</dbReference>
<feature type="binding site" evidence="9">
    <location>
        <position position="97"/>
    </location>
    <ligand>
        <name>ATP</name>
        <dbReference type="ChEBI" id="CHEBI:30616"/>
    </ligand>
</feature>
<keyword evidence="12" id="KW-1185">Reference proteome</keyword>
<feature type="binding site" evidence="9">
    <location>
        <position position="72"/>
    </location>
    <ligand>
        <name>substrate</name>
    </ligand>
</feature>
<evidence type="ECO:0000256" key="6">
    <source>
        <dbReference type="ARBA" id="ARBA00022842"/>
    </source>
</evidence>
<keyword evidence="3 9" id="KW-0548">Nucleotidyltransferase</keyword>
<evidence type="ECO:0000256" key="9">
    <source>
        <dbReference type="HAMAP-Rule" id="MF_00151"/>
    </source>
</evidence>
<accession>G8PCX9</accession>
<protein>
    <recommendedName>
        <fullName evidence="9">Phosphopantetheine adenylyltransferase</fullName>
        <ecNumber evidence="9">2.7.7.3</ecNumber>
    </recommendedName>
    <alternativeName>
        <fullName evidence="9">Dephospho-CoA pyrophosphorylase</fullName>
    </alternativeName>
    <alternativeName>
        <fullName evidence="9">Pantetheine-phosphate adenylyltransferase</fullName>
        <shortName evidence="9">PPAT</shortName>
    </alternativeName>
</protein>
<dbReference type="AlphaFoldDB" id="G8PCX9"/>
<keyword evidence="4 9" id="KW-0547">Nucleotide-binding</keyword>
<dbReference type="STRING" id="701521.PECL_841"/>
<feature type="binding site" evidence="9">
    <location>
        <begin position="122"/>
        <end position="128"/>
    </location>
    <ligand>
        <name>ATP</name>
        <dbReference type="ChEBI" id="CHEBI:30616"/>
    </ligand>
</feature>
<dbReference type="UniPathway" id="UPA00241">
    <property type="reaction ID" value="UER00355"/>
</dbReference>
<dbReference type="SUPFAM" id="SSF52374">
    <property type="entry name" value="Nucleotidylyl transferase"/>
    <property type="match status" value="1"/>
</dbReference>
<dbReference type="PRINTS" id="PR01020">
    <property type="entry name" value="LPSBIOSNTHSS"/>
</dbReference>
<feature type="binding site" evidence="9">
    <location>
        <position position="17"/>
    </location>
    <ligand>
        <name>ATP</name>
        <dbReference type="ChEBI" id="CHEBI:30616"/>
    </ligand>
</feature>
<evidence type="ECO:0000256" key="2">
    <source>
        <dbReference type="ARBA" id="ARBA00022679"/>
    </source>
</evidence>
<feature type="binding site" evidence="9">
    <location>
        <position position="86"/>
    </location>
    <ligand>
        <name>substrate</name>
    </ligand>
</feature>
<evidence type="ECO:0000256" key="7">
    <source>
        <dbReference type="ARBA" id="ARBA00022993"/>
    </source>
</evidence>
<evidence type="ECO:0000256" key="3">
    <source>
        <dbReference type="ARBA" id="ARBA00022695"/>
    </source>
</evidence>
<reference evidence="11 12" key="1">
    <citation type="journal article" date="2012" name="J. Bacteriol.">
        <title>Complete Genome Sequence of the Beer Spoilage Organism Pediococcus claussenii ATCC BAA-344T.</title>
        <authorList>
            <person name="Pittet V."/>
            <person name="Abegunde T."/>
            <person name="Marfleet T."/>
            <person name="Haakensen M."/>
            <person name="Morrow K."/>
            <person name="Jayaprakash T."/>
            <person name="Schroeder K."/>
            <person name="Trost B."/>
            <person name="Byrns S."/>
            <person name="Bergsveinson J."/>
            <person name="Kusalik A."/>
            <person name="Ziola B."/>
        </authorList>
    </citation>
    <scope>NUCLEOTIDE SEQUENCE [LARGE SCALE GENOMIC DNA]</scope>
    <source>
        <strain evidence="11 12">ATCC BAA-344</strain>
    </source>
</reference>
<feature type="binding site" evidence="9">
    <location>
        <begin position="9"/>
        <end position="10"/>
    </location>
    <ligand>
        <name>ATP</name>
        <dbReference type="ChEBI" id="CHEBI:30616"/>
    </ligand>
</feature>
<dbReference type="KEGG" id="pce:PECL_841"/>
<dbReference type="PANTHER" id="PTHR21342">
    <property type="entry name" value="PHOSPHOPANTETHEINE ADENYLYLTRANSFERASE"/>
    <property type="match status" value="1"/>
</dbReference>
<comment type="pathway">
    <text evidence="9">Cofactor biosynthesis; coenzyme A biosynthesis; CoA from (R)-pantothenate: step 4/5.</text>
</comment>
<gene>
    <name evidence="9 11" type="primary">coaD</name>
    <name evidence="11" type="ordered locus">PECL_841</name>
</gene>
<keyword evidence="6 9" id="KW-0460">Magnesium</keyword>
<dbReference type="InterPro" id="IPR004821">
    <property type="entry name" value="Cyt_trans-like"/>
</dbReference>
<evidence type="ECO:0000313" key="11">
    <source>
        <dbReference type="EMBL" id="AEV95114.1"/>
    </source>
</evidence>
<feature type="binding site" evidence="9">
    <location>
        <position position="41"/>
    </location>
    <ligand>
        <name>substrate</name>
    </ligand>
</feature>
<organism evidence="11 12">
    <name type="scientific">Pediococcus claussenii (strain ATCC BAA-344 / DSM 14800 / JCM 18046 / KCTC 3811 / LMG 21948 / P06)</name>
    <dbReference type="NCBI Taxonomy" id="701521"/>
    <lineage>
        <taxon>Bacteria</taxon>
        <taxon>Bacillati</taxon>
        <taxon>Bacillota</taxon>
        <taxon>Bacilli</taxon>
        <taxon>Lactobacillales</taxon>
        <taxon>Lactobacillaceae</taxon>
        <taxon>Pediococcus</taxon>
    </lineage>
</organism>
<feature type="binding site" evidence="9">
    <location>
        <begin position="87"/>
        <end position="89"/>
    </location>
    <ligand>
        <name>ATP</name>
        <dbReference type="ChEBI" id="CHEBI:30616"/>
    </ligand>
</feature>
<dbReference type="RefSeq" id="WP_014215311.1">
    <property type="nucleotide sequence ID" value="NC_016605.1"/>
</dbReference>
<keyword evidence="5 9" id="KW-0067">ATP-binding</keyword>
<dbReference type="EMBL" id="CP003137">
    <property type="protein sequence ID" value="AEV95114.1"/>
    <property type="molecule type" value="Genomic_DNA"/>
</dbReference>
<dbReference type="GO" id="GO:0015937">
    <property type="term" value="P:coenzyme A biosynthetic process"/>
    <property type="evidence" value="ECO:0007669"/>
    <property type="project" value="UniProtKB-UniRule"/>
</dbReference>
<comment type="catalytic activity">
    <reaction evidence="8 9">
        <text>(R)-4'-phosphopantetheine + ATP + H(+) = 3'-dephospho-CoA + diphosphate</text>
        <dbReference type="Rhea" id="RHEA:19801"/>
        <dbReference type="ChEBI" id="CHEBI:15378"/>
        <dbReference type="ChEBI" id="CHEBI:30616"/>
        <dbReference type="ChEBI" id="CHEBI:33019"/>
        <dbReference type="ChEBI" id="CHEBI:57328"/>
        <dbReference type="ChEBI" id="CHEBI:61723"/>
        <dbReference type="EC" id="2.7.7.3"/>
    </reaction>
</comment>
<feature type="domain" description="Cytidyltransferase-like" evidence="10">
    <location>
        <begin position="5"/>
        <end position="132"/>
    </location>
</feature>
<keyword evidence="1 9" id="KW-0963">Cytoplasm</keyword>
<dbReference type="Gene3D" id="3.40.50.620">
    <property type="entry name" value="HUPs"/>
    <property type="match status" value="1"/>
</dbReference>
<dbReference type="InterPro" id="IPR001980">
    <property type="entry name" value="PPAT"/>
</dbReference>
<dbReference type="HOGENOM" id="CLU_100149_1_1_9"/>
<keyword evidence="7 9" id="KW-0173">Coenzyme A biosynthesis</keyword>
<comment type="subcellular location">
    <subcellularLocation>
        <location evidence="9">Cytoplasm</location>
    </subcellularLocation>
</comment>
<dbReference type="EC" id="2.7.7.3" evidence="9"/>
<feature type="binding site" evidence="9">
    <location>
        <position position="9"/>
    </location>
    <ligand>
        <name>substrate</name>
    </ligand>
</feature>
<dbReference type="NCBIfam" id="TIGR01510">
    <property type="entry name" value="coaD_prev_kdtB"/>
    <property type="match status" value="1"/>
</dbReference>
<dbReference type="NCBIfam" id="TIGR00125">
    <property type="entry name" value="cyt_tran_rel"/>
    <property type="match status" value="1"/>
</dbReference>
<sequence length="157" mass="17436">MTKALYVGSFDPVTYGHIDLIKRSAKIFDEVVVGIGINTSKKPIFTEQERVNFINHAVRLDNLKVVTFSGLTANFFIENNFDVLIRGVRNGADLEAEKAISGMNNYLNNKIETVFLPTNPKFEFVSSSLIKEVVKMGGSVQGLLPDEIISGLRARLE</sequence>
<dbReference type="PANTHER" id="PTHR21342:SF1">
    <property type="entry name" value="PHOSPHOPANTETHEINE ADENYLYLTRANSFERASE"/>
    <property type="match status" value="1"/>
</dbReference>
<comment type="subunit">
    <text evidence="9">Homohexamer.</text>
</comment>
<dbReference type="PATRIC" id="fig|701521.8.peg.793"/>
<dbReference type="CDD" id="cd02163">
    <property type="entry name" value="PPAT"/>
    <property type="match status" value="1"/>
</dbReference>
<dbReference type="GO" id="GO:0005524">
    <property type="term" value="F:ATP binding"/>
    <property type="evidence" value="ECO:0007669"/>
    <property type="project" value="UniProtKB-KW"/>
</dbReference>
<keyword evidence="2 9" id="KW-0808">Transferase</keyword>
<evidence type="ECO:0000259" key="10">
    <source>
        <dbReference type="Pfam" id="PF01467"/>
    </source>
</evidence>
<proteinExistence type="inferred from homology"/>
<comment type="function">
    <text evidence="9">Reversibly transfers an adenylyl group from ATP to 4'-phosphopantetheine, yielding dephospho-CoA (dPCoA) and pyrophosphate.</text>
</comment>
<dbReference type="HAMAP" id="MF_00151">
    <property type="entry name" value="PPAT_bact"/>
    <property type="match status" value="1"/>
</dbReference>
<evidence type="ECO:0000256" key="1">
    <source>
        <dbReference type="ARBA" id="ARBA00022490"/>
    </source>
</evidence>
<evidence type="ECO:0000256" key="4">
    <source>
        <dbReference type="ARBA" id="ARBA00022741"/>
    </source>
</evidence>